<feature type="region of interest" description="Disordered" evidence="1">
    <location>
        <begin position="83"/>
        <end position="113"/>
    </location>
</feature>
<feature type="compositionally biased region" description="Basic and acidic residues" evidence="1">
    <location>
        <begin position="97"/>
        <end position="113"/>
    </location>
</feature>
<feature type="region of interest" description="Disordered" evidence="1">
    <location>
        <begin position="1"/>
        <end position="61"/>
    </location>
</feature>
<dbReference type="RefSeq" id="WP_267538984.1">
    <property type="nucleotide sequence ID" value="NZ_JAPNKA010000001.1"/>
</dbReference>
<comment type="caution">
    <text evidence="2">The sequence shown here is derived from an EMBL/GenBank/DDBJ whole genome shotgun (WGS) entry which is preliminary data.</text>
</comment>
<dbReference type="Proteomes" id="UP001207654">
    <property type="component" value="Unassembled WGS sequence"/>
</dbReference>
<feature type="compositionally biased region" description="Pro residues" evidence="1">
    <location>
        <begin position="41"/>
        <end position="50"/>
    </location>
</feature>
<evidence type="ECO:0000256" key="1">
    <source>
        <dbReference type="SAM" id="MobiDB-lite"/>
    </source>
</evidence>
<dbReference type="EMBL" id="JAPNKA010000001">
    <property type="protein sequence ID" value="MCY1080313.1"/>
    <property type="molecule type" value="Genomic_DNA"/>
</dbReference>
<evidence type="ECO:0000313" key="3">
    <source>
        <dbReference type="Proteomes" id="UP001207654"/>
    </source>
</evidence>
<sequence>MSAGRKRRPASTSARRAAQESLPLAPAAAVDGELSTLPVPTTAPPSPEAPVPLERRQDAPVHEPQGAWLVLWVKCEDCGNGRHVDAAGRHGAMPVRGETRTEHPEWPRCSHGKPHWENCRGAAVAPPCCMYDAPESSSQEATP</sequence>
<keyword evidence="3" id="KW-1185">Reference proteome</keyword>
<proteinExistence type="predicted"/>
<evidence type="ECO:0000313" key="2">
    <source>
        <dbReference type="EMBL" id="MCY1080313.1"/>
    </source>
</evidence>
<name>A0ABT4AF52_9BACT</name>
<accession>A0ABT4AF52</accession>
<gene>
    <name evidence="2" type="ORF">OV287_38260</name>
</gene>
<reference evidence="2 3" key="1">
    <citation type="submission" date="2022-11" db="EMBL/GenBank/DDBJ databases">
        <title>Minimal conservation of predation-associated metabolite biosynthetic gene clusters underscores biosynthetic potential of Myxococcota including descriptions for ten novel species: Archangium lansinium sp. nov., Myxococcus landrumus sp. nov., Nannocystis bai.</title>
        <authorList>
            <person name="Ahearne A."/>
            <person name="Stevens C."/>
            <person name="Phillips K."/>
        </authorList>
    </citation>
    <scope>NUCLEOTIDE SEQUENCE [LARGE SCALE GENOMIC DNA]</scope>
    <source>
        <strain evidence="2 3">MIWBW</strain>
    </source>
</reference>
<organism evidence="2 3">
    <name type="scientific">Archangium lansingense</name>
    <dbReference type="NCBI Taxonomy" id="2995310"/>
    <lineage>
        <taxon>Bacteria</taxon>
        <taxon>Pseudomonadati</taxon>
        <taxon>Myxococcota</taxon>
        <taxon>Myxococcia</taxon>
        <taxon>Myxococcales</taxon>
        <taxon>Cystobacterineae</taxon>
        <taxon>Archangiaceae</taxon>
        <taxon>Archangium</taxon>
    </lineage>
</organism>
<protein>
    <submittedName>
        <fullName evidence="2">Uncharacterized protein</fullName>
    </submittedName>
</protein>